<name>A0A1H7DWT8_9BURK</name>
<dbReference type="SUPFAM" id="SSF68923">
    <property type="entry name" value="PEP carboxykinase N-terminal domain"/>
    <property type="match status" value="1"/>
</dbReference>
<gene>
    <name evidence="2" type="ORF">SAMN05192539_103621</name>
</gene>
<dbReference type="GO" id="GO:0017076">
    <property type="term" value="F:purine nucleotide binding"/>
    <property type="evidence" value="ECO:0007669"/>
    <property type="project" value="InterPro"/>
</dbReference>
<organism evidence="2 3">
    <name type="scientific">Paraburkholderia diazotrophica</name>
    <dbReference type="NCBI Taxonomy" id="667676"/>
    <lineage>
        <taxon>Bacteria</taxon>
        <taxon>Pseudomonadati</taxon>
        <taxon>Pseudomonadota</taxon>
        <taxon>Betaproteobacteria</taxon>
        <taxon>Burkholderiales</taxon>
        <taxon>Burkholderiaceae</taxon>
        <taxon>Paraburkholderia</taxon>
    </lineage>
</organism>
<dbReference type="GO" id="GO:0004611">
    <property type="term" value="F:phosphoenolpyruvate carboxykinase activity"/>
    <property type="evidence" value="ECO:0007669"/>
    <property type="project" value="InterPro"/>
</dbReference>
<dbReference type="InterPro" id="IPR008210">
    <property type="entry name" value="PEP_carboxykinase_N"/>
</dbReference>
<feature type="chain" id="PRO_5011479883" evidence="1">
    <location>
        <begin position="25"/>
        <end position="93"/>
    </location>
</feature>
<dbReference type="STRING" id="667676.SAMN05192539_103621"/>
<dbReference type="Proteomes" id="UP000198866">
    <property type="component" value="Unassembled WGS sequence"/>
</dbReference>
<evidence type="ECO:0000256" key="1">
    <source>
        <dbReference type="SAM" id="SignalP"/>
    </source>
</evidence>
<evidence type="ECO:0000313" key="3">
    <source>
        <dbReference type="Proteomes" id="UP000198866"/>
    </source>
</evidence>
<proteinExistence type="predicted"/>
<keyword evidence="3" id="KW-1185">Reference proteome</keyword>
<dbReference type="GO" id="GO:0006094">
    <property type="term" value="P:gluconeogenesis"/>
    <property type="evidence" value="ECO:0007669"/>
    <property type="project" value="InterPro"/>
</dbReference>
<keyword evidence="1" id="KW-0732">Signal</keyword>
<sequence>MKRILTKSAYYAIFLLVSSLLPLEAVYGQSVPHFQNEQEARQHCPKDTVVWVNTKTGVYHFKGQRWYGNTKEGAYECRNDVNVEGDRATRNGQ</sequence>
<protein>
    <submittedName>
        <fullName evidence="2">Uncharacterized protein</fullName>
    </submittedName>
</protein>
<feature type="signal peptide" evidence="1">
    <location>
        <begin position="1"/>
        <end position="24"/>
    </location>
</feature>
<reference evidence="3" key="1">
    <citation type="submission" date="2016-10" db="EMBL/GenBank/DDBJ databases">
        <authorList>
            <person name="Varghese N."/>
            <person name="Submissions S."/>
        </authorList>
    </citation>
    <scope>NUCLEOTIDE SEQUENCE [LARGE SCALE GENOMIC DNA]</scope>
    <source>
        <strain evidence="3">LMG 26031</strain>
    </source>
</reference>
<dbReference type="AlphaFoldDB" id="A0A1H7DWT8"/>
<accession>A0A1H7DWT8</accession>
<dbReference type="EMBL" id="FNYE01000036">
    <property type="protein sequence ID" value="SEK06018.1"/>
    <property type="molecule type" value="Genomic_DNA"/>
</dbReference>
<evidence type="ECO:0000313" key="2">
    <source>
        <dbReference type="EMBL" id="SEK06018.1"/>
    </source>
</evidence>